<dbReference type="GO" id="GO:0043190">
    <property type="term" value="C:ATP-binding cassette (ABC) transporter complex"/>
    <property type="evidence" value="ECO:0007669"/>
    <property type="project" value="InterPro"/>
</dbReference>
<dbReference type="AlphaFoldDB" id="A0A4Q2EIR1"/>
<keyword evidence="3" id="KW-1185">Reference proteome</keyword>
<reference evidence="2 3" key="1">
    <citation type="submission" date="2018-01" db="EMBL/GenBank/DDBJ databases">
        <title>Lactibacter flavus gen. nov., sp. nov., a novel bacterium of the family Propionibacteriaceae isolated from raw milk and dairy products.</title>
        <authorList>
            <person name="Wenning M."/>
            <person name="Breitenwieser F."/>
            <person name="Huptas C."/>
            <person name="von Neubeck M."/>
            <person name="Busse H.-J."/>
            <person name="Scherer S."/>
        </authorList>
    </citation>
    <scope>NUCLEOTIDE SEQUENCE [LARGE SCALE GENOMIC DNA]</scope>
    <source>
        <strain evidence="2 3">VG341</strain>
    </source>
</reference>
<proteinExistence type="predicted"/>
<accession>A0A4Q2EIR1</accession>
<dbReference type="CDD" id="cd08501">
    <property type="entry name" value="PBP2_Lpqw"/>
    <property type="match status" value="1"/>
</dbReference>
<dbReference type="EMBL" id="PPCV01000004">
    <property type="protein sequence ID" value="RXW32304.1"/>
    <property type="molecule type" value="Genomic_DNA"/>
</dbReference>
<protein>
    <submittedName>
        <fullName evidence="2">ABC transporter substrate-binding protein</fullName>
    </submittedName>
</protein>
<dbReference type="InterPro" id="IPR030678">
    <property type="entry name" value="Peptide/Ni-bd"/>
</dbReference>
<dbReference type="OrthoDB" id="3713816at2"/>
<dbReference type="Gene3D" id="3.10.105.10">
    <property type="entry name" value="Dipeptide-binding Protein, Domain 3"/>
    <property type="match status" value="1"/>
</dbReference>
<comment type="caution">
    <text evidence="2">The sequence shown here is derived from an EMBL/GenBank/DDBJ whole genome shotgun (WGS) entry which is preliminary data.</text>
</comment>
<dbReference type="Gene3D" id="3.40.190.10">
    <property type="entry name" value="Periplasmic binding protein-like II"/>
    <property type="match status" value="1"/>
</dbReference>
<name>A0A4Q2EIR1_9ACTN</name>
<dbReference type="GO" id="GO:0015833">
    <property type="term" value="P:peptide transport"/>
    <property type="evidence" value="ECO:0007669"/>
    <property type="project" value="TreeGrafter"/>
</dbReference>
<gene>
    <name evidence="2" type="ORF">C1706_07020</name>
</gene>
<organism evidence="2 3">
    <name type="scientific">Propioniciclava flava</name>
    <dbReference type="NCBI Taxonomy" id="2072026"/>
    <lineage>
        <taxon>Bacteria</taxon>
        <taxon>Bacillati</taxon>
        <taxon>Actinomycetota</taxon>
        <taxon>Actinomycetes</taxon>
        <taxon>Propionibacteriales</taxon>
        <taxon>Propionibacteriaceae</taxon>
        <taxon>Propioniciclava</taxon>
    </lineage>
</organism>
<dbReference type="SUPFAM" id="SSF53850">
    <property type="entry name" value="Periplasmic binding protein-like II"/>
    <property type="match status" value="1"/>
</dbReference>
<dbReference type="PANTHER" id="PTHR30290">
    <property type="entry name" value="PERIPLASMIC BINDING COMPONENT OF ABC TRANSPORTER"/>
    <property type="match status" value="1"/>
</dbReference>
<sequence>MDQLGGPHEVPHTLHGGTLSNRKLIAAAGIALTSALALTACTPPTPGANSSANAATSINVSWNQAFYSYNNNTDYGNAVANTNPVYMSNDRIAYYDKDLKIAQNPSFGKYEKVSDSPLKVKITFADTATWSDGTPVTAADAILKWASASGNYNTTKSEQDDDGNVAANTGNDVFFNSSDPGFALIKDFPEVSADGKSVTFTYSAPFVDWEILAMDPAGVPAHVVAKRALGTTDPAAANQALIDAFKNKDNAALSKISNVYNNDFNFKKTPADKELLVGSGPYTITDIAEEQYLTLEKNPNYKGSHVPSIGKVTIRITPDPQASVQALQNGEVLVTQPQATADILKQLQGMSNINVLTQNGGTYEHVDLVFKNGGPFDPAKYGGDAAKALKVRQAFLQTIPRQKIVDNIIKPLNPTAELRNSFTRVPEDKAAYAAVTAANGIQATYGGGSNIDKAKALLAEAGVTNPTVRVMYAQNNTRRQQEFQLMQESAQAAGFTVQDVSSKDWGQLLKKTETYDASLFGWQSQSTGVSESIANYETGGQNNYGKYSDPQVDKLLDELKVTTDTARQTEILASVEKQLADDAFGITIFQFPEVTGISKKVQGVSSIPLSPNYFWNFWEWKVS</sequence>
<evidence type="ECO:0000259" key="1">
    <source>
        <dbReference type="Pfam" id="PF00496"/>
    </source>
</evidence>
<dbReference type="GO" id="GO:1904680">
    <property type="term" value="F:peptide transmembrane transporter activity"/>
    <property type="evidence" value="ECO:0007669"/>
    <property type="project" value="TreeGrafter"/>
</dbReference>
<dbReference type="Pfam" id="PF00496">
    <property type="entry name" value="SBP_bac_5"/>
    <property type="match status" value="1"/>
</dbReference>
<dbReference type="PANTHER" id="PTHR30290:SF65">
    <property type="entry name" value="MONOACYL PHOSPHATIDYLINOSITOL TETRAMANNOSIDE-BINDING PROTEIN LPQW-RELATED"/>
    <property type="match status" value="1"/>
</dbReference>
<evidence type="ECO:0000313" key="3">
    <source>
        <dbReference type="Proteomes" id="UP000290624"/>
    </source>
</evidence>
<dbReference type="PIRSF" id="PIRSF002741">
    <property type="entry name" value="MppA"/>
    <property type="match status" value="1"/>
</dbReference>
<dbReference type="InterPro" id="IPR000914">
    <property type="entry name" value="SBP_5_dom"/>
</dbReference>
<feature type="domain" description="Solute-binding protein family 5" evidence="1">
    <location>
        <begin position="111"/>
        <end position="542"/>
    </location>
</feature>
<dbReference type="GO" id="GO:0042597">
    <property type="term" value="C:periplasmic space"/>
    <property type="evidence" value="ECO:0007669"/>
    <property type="project" value="UniProtKB-ARBA"/>
</dbReference>
<evidence type="ECO:0000313" key="2">
    <source>
        <dbReference type="EMBL" id="RXW32304.1"/>
    </source>
</evidence>
<dbReference type="Proteomes" id="UP000290624">
    <property type="component" value="Unassembled WGS sequence"/>
</dbReference>
<dbReference type="InterPro" id="IPR039424">
    <property type="entry name" value="SBP_5"/>
</dbReference>